<evidence type="ECO:0000259" key="1">
    <source>
        <dbReference type="Pfam" id="PF04194"/>
    </source>
</evidence>
<proteinExistence type="predicted"/>
<evidence type="ECO:0000313" key="3">
    <source>
        <dbReference type="RefSeq" id="XP_014681714.1"/>
    </source>
</evidence>
<name>A0ABM1FB93_PRICU</name>
<dbReference type="GeneID" id="106821431"/>
<protein>
    <submittedName>
        <fullName evidence="3">Programmed cell death protein 2-like</fullName>
    </submittedName>
</protein>
<dbReference type="Pfam" id="PF04194">
    <property type="entry name" value="PDCD2_C"/>
    <property type="match status" value="1"/>
</dbReference>
<sequence>MCDLVLLGVCDEVLRDSDNVTFATNHIGGKPTWMGDTLANPVCPFCGQMLLLTVQIYCPLGGSAYHRTLYIFCCIAPTCWNKSESWKVIRTQTIDTEVEAVSTSAKASVADQWCLSEDDWGDEEDGVMSTNNLVAKEDDLGDTGSGSSELNEQTCNRCVPNAATVAEDVIGSGDRCSSSSEPSQEVLDALHAMTVSDTASLSSAEIDAETTDNVIAEELRLSANAAWREVAEVVTREEGVRFGAFYISAFEEGTPVQPDTAHITHLLVAYEKQEGKQFQQLLASASSGSCGKVKAGSEGYEKGSARHGDQVFQSFHKKIQACPQQCLRYCIGGKPLHIRCIKKEQQIIPPCKSCGSPRQYEMQLMPTLVSILKLSNQEVKSGSAVEFGTILIYTCQNSCWKDGDVSHEEYVILEADPDQEQFQ</sequence>
<gene>
    <name evidence="3" type="primary">LOC106821431</name>
</gene>
<dbReference type="InterPro" id="IPR007320">
    <property type="entry name" value="PDCD2_C"/>
</dbReference>
<dbReference type="PANTHER" id="PTHR46421:SF1">
    <property type="entry name" value="PROGRAMMED CELL DEATH PROTEIN 2-LIKE"/>
    <property type="match status" value="1"/>
</dbReference>
<evidence type="ECO:0000313" key="2">
    <source>
        <dbReference type="Proteomes" id="UP000695022"/>
    </source>
</evidence>
<feature type="domain" description="Programmed cell death protein 2 C-terminal" evidence="1">
    <location>
        <begin position="309"/>
        <end position="412"/>
    </location>
</feature>
<dbReference type="PANTHER" id="PTHR46421">
    <property type="entry name" value="PROGRAMMED CELL DEATH PROTEIN 2-LIKE"/>
    <property type="match status" value="1"/>
</dbReference>
<organism evidence="2 3">
    <name type="scientific">Priapulus caudatus</name>
    <name type="common">Priapulid worm</name>
    <dbReference type="NCBI Taxonomy" id="37621"/>
    <lineage>
        <taxon>Eukaryota</taxon>
        <taxon>Metazoa</taxon>
        <taxon>Ecdysozoa</taxon>
        <taxon>Scalidophora</taxon>
        <taxon>Priapulida</taxon>
        <taxon>Priapulimorpha</taxon>
        <taxon>Priapulimorphida</taxon>
        <taxon>Priapulidae</taxon>
        <taxon>Priapulus</taxon>
    </lineage>
</organism>
<reference evidence="3" key="1">
    <citation type="submission" date="2025-08" db="UniProtKB">
        <authorList>
            <consortium name="RefSeq"/>
        </authorList>
    </citation>
    <scope>IDENTIFICATION</scope>
</reference>
<accession>A0ABM1FB93</accession>
<dbReference type="InterPro" id="IPR052815">
    <property type="entry name" value="PDCD2-like_regulator"/>
</dbReference>
<dbReference type="RefSeq" id="XP_014681714.1">
    <property type="nucleotide sequence ID" value="XM_014826228.1"/>
</dbReference>
<keyword evidence="2" id="KW-1185">Reference proteome</keyword>
<dbReference type="Proteomes" id="UP000695022">
    <property type="component" value="Unplaced"/>
</dbReference>